<keyword evidence="1" id="KW-1185">Reference proteome</keyword>
<dbReference type="OrthoDB" id="1705365at2759"/>
<dbReference type="Proteomes" id="UP000515121">
    <property type="component" value="Unplaced"/>
</dbReference>
<evidence type="ECO:0000313" key="1">
    <source>
        <dbReference type="Proteomes" id="UP000515121"/>
    </source>
</evidence>
<evidence type="ECO:0000313" key="2">
    <source>
        <dbReference type="RefSeq" id="XP_022722721.1"/>
    </source>
</evidence>
<proteinExistence type="predicted"/>
<gene>
    <name evidence="2" type="primary">LOC111279920</name>
</gene>
<dbReference type="AlphaFoldDB" id="A0A6P5X4G8"/>
<name>A0A6P5X4G8_DURZI</name>
<organism evidence="1 2">
    <name type="scientific">Durio zibethinus</name>
    <name type="common">Durian</name>
    <dbReference type="NCBI Taxonomy" id="66656"/>
    <lineage>
        <taxon>Eukaryota</taxon>
        <taxon>Viridiplantae</taxon>
        <taxon>Streptophyta</taxon>
        <taxon>Embryophyta</taxon>
        <taxon>Tracheophyta</taxon>
        <taxon>Spermatophyta</taxon>
        <taxon>Magnoliopsida</taxon>
        <taxon>eudicotyledons</taxon>
        <taxon>Gunneridae</taxon>
        <taxon>Pentapetalae</taxon>
        <taxon>rosids</taxon>
        <taxon>malvids</taxon>
        <taxon>Malvales</taxon>
        <taxon>Malvaceae</taxon>
        <taxon>Helicteroideae</taxon>
        <taxon>Durio</taxon>
    </lineage>
</organism>
<dbReference type="KEGG" id="dzi:111279920"/>
<dbReference type="GeneID" id="111279920"/>
<protein>
    <submittedName>
        <fullName evidence="2">Phenylalanine--tRNA ligase, chloroplastic/mitochondrial-like isoform X1</fullName>
    </submittedName>
</protein>
<reference evidence="2" key="1">
    <citation type="submission" date="2025-08" db="UniProtKB">
        <authorList>
            <consortium name="RefSeq"/>
        </authorList>
    </citation>
    <scope>IDENTIFICATION</scope>
    <source>
        <tissue evidence="2">Fruit stalk</tissue>
    </source>
</reference>
<accession>A0A6P5X4G8</accession>
<dbReference type="RefSeq" id="XP_022722721.1">
    <property type="nucleotide sequence ID" value="XM_022866986.1"/>
</dbReference>
<sequence length="165" mass="18649">MAVVSTAHSTATLFHHINGFKRFTFFLPFSSSSVAASLSTMKKWRQPVASSVLELGGIRIAKDDVVRDDPTNSVPDTIFSKHGMQLHRRNNQSLGILKNGMIYESFDINYSNIFDKFCDLWPIVSVKQYLTKDDLFLFSNFNSDYSIVGDSKYIGHCGLDFLFSD</sequence>